<dbReference type="eggNOG" id="COG2165">
    <property type="taxonomic scope" value="Bacteria"/>
</dbReference>
<evidence type="ECO:0000313" key="3">
    <source>
        <dbReference type="Proteomes" id="UP000017148"/>
    </source>
</evidence>
<dbReference type="RefSeq" id="WP_022637284.1">
    <property type="nucleotide sequence ID" value="NZ_ASJR01000016.1"/>
</dbReference>
<evidence type="ECO:0000259" key="1">
    <source>
        <dbReference type="Pfam" id="PF08334"/>
    </source>
</evidence>
<proteinExistence type="predicted"/>
<sequence length="125" mass="14044">MNVASALITTALSLGIVATHQDEIEAFITEVIHEVQMVTTAANMRTITQLLDMEYIQRRRYPREDDFLAWVEKNTQQRLLEKDLVDSWGNPFIYTTGKNGKSFELRSNGPDGIAGTDDDLVITGP</sequence>
<dbReference type="InterPro" id="IPR045584">
    <property type="entry name" value="Pilin-like"/>
</dbReference>
<dbReference type="Proteomes" id="UP000017148">
    <property type="component" value="Unassembled WGS sequence"/>
</dbReference>
<reference evidence="2 3" key="1">
    <citation type="journal article" date="2013" name="Environ. Microbiol.">
        <title>Genome analysis of Chitinivibrio alkaliphilus gen. nov., sp. nov., a novel extremely haloalkaliphilic anaerobic chitinolytic bacterium from the candidate phylum Termite Group 3.</title>
        <authorList>
            <person name="Sorokin D.Y."/>
            <person name="Gumerov V.M."/>
            <person name="Rakitin A.L."/>
            <person name="Beletsky A.V."/>
            <person name="Damste J.S."/>
            <person name="Muyzer G."/>
            <person name="Mardanov A.V."/>
            <person name="Ravin N.V."/>
        </authorList>
    </citation>
    <scope>NUCLEOTIDE SEQUENCE [LARGE SCALE GENOMIC DNA]</scope>
    <source>
        <strain evidence="2 3">ACht1</strain>
    </source>
</reference>
<gene>
    <name evidence="2" type="ORF">CALK_1854</name>
</gene>
<comment type="caution">
    <text evidence="2">The sequence shown here is derived from an EMBL/GenBank/DDBJ whole genome shotgun (WGS) entry which is preliminary data.</text>
</comment>
<keyword evidence="3" id="KW-1185">Reference proteome</keyword>
<dbReference type="InterPro" id="IPR013545">
    <property type="entry name" value="T2SS_protein-GspG_C"/>
</dbReference>
<feature type="domain" description="Type II secretion system protein GspG C-terminal" evidence="1">
    <location>
        <begin position="33"/>
        <end position="119"/>
    </location>
</feature>
<dbReference type="EMBL" id="ASJR01000016">
    <property type="protein sequence ID" value="ERP31237.1"/>
    <property type="molecule type" value="Genomic_DNA"/>
</dbReference>
<accession>U7D825</accession>
<name>U7D825_9BACT</name>
<protein>
    <recommendedName>
        <fullName evidence="1">Type II secretion system protein GspG C-terminal domain-containing protein</fullName>
    </recommendedName>
</protein>
<dbReference type="Gene3D" id="3.30.700.10">
    <property type="entry name" value="Glycoprotein, Type 4 Pilin"/>
    <property type="match status" value="1"/>
</dbReference>
<organism evidence="2 3">
    <name type="scientific">Chitinivibrio alkaliphilus ACht1</name>
    <dbReference type="NCBI Taxonomy" id="1313304"/>
    <lineage>
        <taxon>Bacteria</taxon>
        <taxon>Pseudomonadati</taxon>
        <taxon>Fibrobacterota</taxon>
        <taxon>Chitinivibrionia</taxon>
        <taxon>Chitinivibrionales</taxon>
        <taxon>Chitinivibrionaceae</taxon>
        <taxon>Chitinivibrio</taxon>
    </lineage>
</organism>
<dbReference type="SUPFAM" id="SSF54523">
    <property type="entry name" value="Pili subunits"/>
    <property type="match status" value="1"/>
</dbReference>
<dbReference type="Pfam" id="PF08334">
    <property type="entry name" value="T2SSG"/>
    <property type="match status" value="1"/>
</dbReference>
<dbReference type="OrthoDB" id="5432593at2"/>
<dbReference type="STRING" id="1313304.CALK_1854"/>
<evidence type="ECO:0000313" key="2">
    <source>
        <dbReference type="EMBL" id="ERP31237.1"/>
    </source>
</evidence>
<dbReference type="AlphaFoldDB" id="U7D825"/>